<dbReference type="PROSITE" id="PS50943">
    <property type="entry name" value="HTH_CROC1"/>
    <property type="match status" value="1"/>
</dbReference>
<dbReference type="EMBL" id="CP063361">
    <property type="protein sequence ID" value="UOD28225.1"/>
    <property type="molecule type" value="Genomic_DNA"/>
</dbReference>
<evidence type="ECO:0000313" key="3">
    <source>
        <dbReference type="EMBL" id="UOD28225.1"/>
    </source>
</evidence>
<dbReference type="Proteomes" id="UP000831532">
    <property type="component" value="Chromosome"/>
</dbReference>
<dbReference type="Gene3D" id="1.10.260.40">
    <property type="entry name" value="lambda repressor-like DNA-binding domains"/>
    <property type="match status" value="1"/>
</dbReference>
<dbReference type="InterPro" id="IPR001387">
    <property type="entry name" value="Cro/C1-type_HTH"/>
</dbReference>
<evidence type="ECO:0000259" key="2">
    <source>
        <dbReference type="PROSITE" id="PS50943"/>
    </source>
</evidence>
<dbReference type="RefSeq" id="WP_243489400.1">
    <property type="nucleotide sequence ID" value="NZ_CP063361.1"/>
</dbReference>
<evidence type="ECO:0000313" key="4">
    <source>
        <dbReference type="Proteomes" id="UP000831532"/>
    </source>
</evidence>
<dbReference type="Pfam" id="PF01381">
    <property type="entry name" value="HTH_3"/>
    <property type="match status" value="1"/>
</dbReference>
<dbReference type="InterPro" id="IPR010982">
    <property type="entry name" value="Lambda_DNA-bd_dom_sf"/>
</dbReference>
<keyword evidence="4" id="KW-1185">Reference proteome</keyword>
<dbReference type="PANTHER" id="PTHR46558">
    <property type="entry name" value="TRACRIPTIONAL REGULATORY PROTEIN-RELATED-RELATED"/>
    <property type="match status" value="1"/>
</dbReference>
<accession>A0ABY4A0F2</accession>
<reference evidence="3 4" key="1">
    <citation type="submission" date="2020-10" db="EMBL/GenBank/DDBJ databases">
        <title>Genome analysis of Massilia species.</title>
        <authorList>
            <person name="Jung D.-H."/>
        </authorList>
    </citation>
    <scope>NUCLEOTIDE SEQUENCE [LARGE SCALE GENOMIC DNA]</scope>
    <source>
        <strain evidence="4">sipir</strain>
    </source>
</reference>
<keyword evidence="1" id="KW-0238">DNA-binding</keyword>
<dbReference type="SUPFAM" id="SSF47413">
    <property type="entry name" value="lambda repressor-like DNA-binding domains"/>
    <property type="match status" value="1"/>
</dbReference>
<dbReference type="SMART" id="SM00530">
    <property type="entry name" value="HTH_XRE"/>
    <property type="match status" value="1"/>
</dbReference>
<protein>
    <submittedName>
        <fullName evidence="3">Helix-turn-helix transcriptional regulator</fullName>
    </submittedName>
</protein>
<gene>
    <name evidence="3" type="ORF">INH39_22555</name>
</gene>
<feature type="domain" description="HTH cro/C1-type" evidence="2">
    <location>
        <begin position="11"/>
        <end position="65"/>
    </location>
</feature>
<proteinExistence type="predicted"/>
<dbReference type="CDD" id="cd00093">
    <property type="entry name" value="HTH_XRE"/>
    <property type="match status" value="1"/>
</dbReference>
<evidence type="ECO:0000256" key="1">
    <source>
        <dbReference type="ARBA" id="ARBA00023125"/>
    </source>
</evidence>
<name>A0ABY4A0F2_9BURK</name>
<organism evidence="3 4">
    <name type="scientific">Massilia violaceinigra</name>
    <dbReference type="NCBI Taxonomy" id="2045208"/>
    <lineage>
        <taxon>Bacteria</taxon>
        <taxon>Pseudomonadati</taxon>
        <taxon>Pseudomonadota</taxon>
        <taxon>Betaproteobacteria</taxon>
        <taxon>Burkholderiales</taxon>
        <taxon>Oxalobacteraceae</taxon>
        <taxon>Telluria group</taxon>
        <taxon>Massilia</taxon>
    </lineage>
</organism>
<sequence length="73" mass="7938">MSDVPVLRNALKVQRAMHGLTQAALAERIKVSRKSINAIETGNMVPSVVLALKLAATFNVPVETLFQLEPENP</sequence>
<dbReference type="PANTHER" id="PTHR46558:SF11">
    <property type="entry name" value="HTH-TYPE TRANSCRIPTIONAL REGULATOR XRE"/>
    <property type="match status" value="1"/>
</dbReference>